<feature type="coiled-coil region" evidence="2">
    <location>
        <begin position="64"/>
        <end position="105"/>
    </location>
</feature>
<dbReference type="GeneID" id="9589174"/>
<dbReference type="VEuPathDB" id="FungiDB:SCHCODRAFT_02623454"/>
<feature type="domain" description="C3H1-type" evidence="4">
    <location>
        <begin position="444"/>
        <end position="472"/>
    </location>
</feature>
<dbReference type="AlphaFoldDB" id="D8PJW2"/>
<protein>
    <recommendedName>
        <fullName evidence="4">C3H1-type domain-containing protein</fullName>
    </recommendedName>
</protein>
<evidence type="ECO:0000256" key="1">
    <source>
        <dbReference type="PROSITE-ProRule" id="PRU00723"/>
    </source>
</evidence>
<feature type="region of interest" description="Disordered" evidence="3">
    <location>
        <begin position="310"/>
        <end position="343"/>
    </location>
</feature>
<accession>D8PJW2</accession>
<feature type="domain" description="C3H1-type" evidence="4">
    <location>
        <begin position="405"/>
        <end position="432"/>
    </location>
</feature>
<dbReference type="eggNOG" id="ENOG502S3N6">
    <property type="taxonomic scope" value="Eukaryota"/>
</dbReference>
<dbReference type="InterPro" id="IPR057683">
    <property type="entry name" value="DUF7923"/>
</dbReference>
<dbReference type="OrthoDB" id="2270193at2759"/>
<feature type="non-terminal residue" evidence="5">
    <location>
        <position position="497"/>
    </location>
</feature>
<gene>
    <name evidence="5" type="ORF">SCHCODRAFT_103036</name>
</gene>
<proteinExistence type="predicted"/>
<dbReference type="PROSITE" id="PS50103">
    <property type="entry name" value="ZF_C3H1"/>
    <property type="match status" value="2"/>
</dbReference>
<dbReference type="PANTHER" id="PTHR37543">
    <property type="entry name" value="CCCH ZINC FINGER DNA BINDING PROTEIN (AFU_ORTHOLOGUE AFUA_5G12760)"/>
    <property type="match status" value="1"/>
</dbReference>
<feature type="zinc finger region" description="C3H1-type" evidence="1">
    <location>
        <begin position="405"/>
        <end position="432"/>
    </location>
</feature>
<dbReference type="OMA" id="GPCHDNG"/>
<dbReference type="HOGENOM" id="CLU_031811_1_1_1"/>
<sequence length="497" mass="55096">MAENIAQSFEALASSQNFEKLISALKDEFDKSNKAVVTRDDEIEKLRGEFDLYKNAYKAVDAQLVIMRREKEEAQLLAEQAQLSVKQAERELEELKESQGKGRRVFVLLDGDGAIFVNELISRGQEGGHAAAQRLLKSITEHLQATLGSGTYQVWVYIFFNKRGLTETFGRAGLSTVKAKFDEFVLGFNQSAERFMMLDVGKTKEAADAKIRVLLEDEIRMPHTVRIYFAGCHDNGYVNTLRSVITAGFKEKLVLLRGYSDMAAGITELDLPDYTIPELFRPSKITIPSRKSISQQPTEDLPAAAVKVATPEHEASTPAVVNGATPASTPAARAPSPETATNRPVAAVKAAGASYSTALLQQRRGSIPRTASPEREEHNSDRSASPTWNPTIQKKKLNHNVPLSKNKPPPCTLFYLAECKFGDECKYGHHYELTPDDLEEIRRNAKKGPCPSVNKDLECPWGDDCCYGHVCPGGPTCYFYKTRSCKFIGANMHKAQK</sequence>
<evidence type="ECO:0000256" key="2">
    <source>
        <dbReference type="SAM" id="Coils"/>
    </source>
</evidence>
<evidence type="ECO:0000313" key="6">
    <source>
        <dbReference type="Proteomes" id="UP000007431"/>
    </source>
</evidence>
<dbReference type="InParanoid" id="D8PJW2"/>
<feature type="compositionally biased region" description="Polar residues" evidence="3">
    <location>
        <begin position="382"/>
        <end position="392"/>
    </location>
</feature>
<feature type="zinc finger region" description="C3H1-type" evidence="1">
    <location>
        <begin position="444"/>
        <end position="472"/>
    </location>
</feature>
<keyword evidence="1" id="KW-0479">Metal-binding</keyword>
<dbReference type="EMBL" id="GL377302">
    <property type="protein sequence ID" value="EFJ01884.1"/>
    <property type="molecule type" value="Genomic_DNA"/>
</dbReference>
<dbReference type="PANTHER" id="PTHR37543:SF1">
    <property type="entry name" value="CCCH ZINC FINGER DNA BINDING PROTEIN (AFU_ORTHOLOGUE AFUA_5G12760)"/>
    <property type="match status" value="1"/>
</dbReference>
<feature type="compositionally biased region" description="Basic and acidic residues" evidence="3">
    <location>
        <begin position="372"/>
        <end position="381"/>
    </location>
</feature>
<keyword evidence="2" id="KW-0175">Coiled coil</keyword>
<feature type="region of interest" description="Disordered" evidence="3">
    <location>
        <begin position="361"/>
        <end position="401"/>
    </location>
</feature>
<name>D8PJW2_SCHCM</name>
<keyword evidence="6" id="KW-1185">Reference proteome</keyword>
<evidence type="ECO:0000313" key="5">
    <source>
        <dbReference type="EMBL" id="EFJ01884.1"/>
    </source>
</evidence>
<dbReference type="GO" id="GO:0008270">
    <property type="term" value="F:zinc ion binding"/>
    <property type="evidence" value="ECO:0007669"/>
    <property type="project" value="UniProtKB-KW"/>
</dbReference>
<dbReference type="Pfam" id="PF25540">
    <property type="entry name" value="DUF7923"/>
    <property type="match status" value="1"/>
</dbReference>
<keyword evidence="1" id="KW-0862">Zinc</keyword>
<dbReference type="Proteomes" id="UP000007431">
    <property type="component" value="Unassembled WGS sequence"/>
</dbReference>
<dbReference type="Gene3D" id="4.10.1000.10">
    <property type="entry name" value="Zinc finger, CCCH-type"/>
    <property type="match status" value="1"/>
</dbReference>
<evidence type="ECO:0000259" key="4">
    <source>
        <dbReference type="PROSITE" id="PS50103"/>
    </source>
</evidence>
<dbReference type="RefSeq" id="XP_003036786.1">
    <property type="nucleotide sequence ID" value="XM_003036740.1"/>
</dbReference>
<evidence type="ECO:0000256" key="3">
    <source>
        <dbReference type="SAM" id="MobiDB-lite"/>
    </source>
</evidence>
<dbReference type="InterPro" id="IPR000571">
    <property type="entry name" value="Znf_CCCH"/>
</dbReference>
<feature type="compositionally biased region" description="Low complexity" evidence="3">
    <location>
        <begin position="324"/>
        <end position="341"/>
    </location>
</feature>
<reference evidence="5 6" key="1">
    <citation type="journal article" date="2010" name="Nat. Biotechnol.">
        <title>Genome sequence of the model mushroom Schizophyllum commune.</title>
        <authorList>
            <person name="Ohm R.A."/>
            <person name="de Jong J.F."/>
            <person name="Lugones L.G."/>
            <person name="Aerts A."/>
            <person name="Kothe E."/>
            <person name="Stajich J.E."/>
            <person name="de Vries R.P."/>
            <person name="Record E."/>
            <person name="Levasseur A."/>
            <person name="Baker S.E."/>
            <person name="Bartholomew K.A."/>
            <person name="Coutinho P.M."/>
            <person name="Erdmann S."/>
            <person name="Fowler T.J."/>
            <person name="Gathman A.C."/>
            <person name="Lombard V."/>
            <person name="Henrissat B."/>
            <person name="Knabe N."/>
            <person name="Kuees U."/>
            <person name="Lilly W.W."/>
            <person name="Lindquist E."/>
            <person name="Lucas S."/>
            <person name="Magnuson J.K."/>
            <person name="Piumi F."/>
            <person name="Raudaskoski M."/>
            <person name="Salamov A."/>
            <person name="Schmutz J."/>
            <person name="Schwarze F.W.M.R."/>
            <person name="vanKuyk P.A."/>
            <person name="Horton J.S."/>
            <person name="Grigoriev I.V."/>
            <person name="Woesten H.A.B."/>
        </authorList>
    </citation>
    <scope>NUCLEOTIDE SEQUENCE [LARGE SCALE GENOMIC DNA]</scope>
    <source>
        <strain evidence="6">H4-8 / FGSC 9210</strain>
    </source>
</reference>
<dbReference type="KEGG" id="scm:SCHCO_02623454"/>
<organism evidence="6">
    <name type="scientific">Schizophyllum commune (strain H4-8 / FGSC 9210)</name>
    <name type="common">Split gill fungus</name>
    <dbReference type="NCBI Taxonomy" id="578458"/>
    <lineage>
        <taxon>Eukaryota</taxon>
        <taxon>Fungi</taxon>
        <taxon>Dikarya</taxon>
        <taxon>Basidiomycota</taxon>
        <taxon>Agaricomycotina</taxon>
        <taxon>Agaricomycetes</taxon>
        <taxon>Agaricomycetidae</taxon>
        <taxon>Agaricales</taxon>
        <taxon>Schizophyllaceae</taxon>
        <taxon>Schizophyllum</taxon>
    </lineage>
</organism>
<keyword evidence="1" id="KW-0863">Zinc-finger</keyword>